<name>A0A0J6SED9_9HYPH</name>
<comment type="caution">
    <text evidence="3">The sequence shown here is derived from an EMBL/GenBank/DDBJ whole genome shotgun (WGS) entry which is preliminary data.</text>
</comment>
<dbReference type="Gene3D" id="3.40.50.10490">
    <property type="entry name" value="Glucose-6-phosphate isomerase like protein, domain 1"/>
    <property type="match status" value="1"/>
</dbReference>
<feature type="domain" description="SIS" evidence="2">
    <location>
        <begin position="37"/>
        <end position="183"/>
    </location>
</feature>
<evidence type="ECO:0000313" key="4">
    <source>
        <dbReference type="Proteomes" id="UP000036449"/>
    </source>
</evidence>
<sequence length="196" mass="19958">MPVTSQGGPPVPTPYRQALAELEHVFARLDDAAVDAAVAAIAGAGRVALYGVGREGLQMRGFAMRLFHLGLEASVVGDMATPPIGAGDLLVVSAGPGSFSTVLALIGTARAAGAAVLVVTAQGGGEAAQRADRVLVVPAQTMADDRAGDQGGASILPMGSLYEGALFVLFEIMIVKLRARLGVSPEAMRANHTNLE</sequence>
<dbReference type="EMBL" id="LABZ01000235">
    <property type="protein sequence ID" value="KMO31758.1"/>
    <property type="molecule type" value="Genomic_DNA"/>
</dbReference>
<reference evidence="3 4" key="1">
    <citation type="submission" date="2015-03" db="EMBL/GenBank/DDBJ databases">
        <title>Genome sequencing of Methylobacterium tarhaniae DSM 25844.</title>
        <authorList>
            <person name="Chaudhry V."/>
            <person name="Patil P.B."/>
        </authorList>
    </citation>
    <scope>NUCLEOTIDE SEQUENCE [LARGE SCALE GENOMIC DNA]</scope>
    <source>
        <strain evidence="3 4">DSM 25844</strain>
    </source>
</reference>
<dbReference type="InterPro" id="IPR046348">
    <property type="entry name" value="SIS_dom_sf"/>
</dbReference>
<dbReference type="RefSeq" id="WP_048453947.1">
    <property type="nucleotide sequence ID" value="NZ_JBNNPJ010000157.1"/>
</dbReference>
<organism evidence="3 4">
    <name type="scientific">Methylobacterium tarhaniae</name>
    <dbReference type="NCBI Taxonomy" id="1187852"/>
    <lineage>
        <taxon>Bacteria</taxon>
        <taxon>Pseudomonadati</taxon>
        <taxon>Pseudomonadota</taxon>
        <taxon>Alphaproteobacteria</taxon>
        <taxon>Hyphomicrobiales</taxon>
        <taxon>Methylobacteriaceae</taxon>
        <taxon>Methylobacterium</taxon>
    </lineage>
</organism>
<evidence type="ECO:0000256" key="1">
    <source>
        <dbReference type="ARBA" id="ARBA00009235"/>
    </source>
</evidence>
<dbReference type="Proteomes" id="UP000036449">
    <property type="component" value="Unassembled WGS sequence"/>
</dbReference>
<dbReference type="PANTHER" id="PTHR43443">
    <property type="entry name" value="3-HEXULOSE-6-PHOSPHATE ISOMERASE"/>
    <property type="match status" value="1"/>
</dbReference>
<dbReference type="PROSITE" id="PS51464">
    <property type="entry name" value="SIS"/>
    <property type="match status" value="1"/>
</dbReference>
<accession>A0A0J6SED9</accession>
<protein>
    <submittedName>
        <fullName evidence="3">Fe-S cluster assembly protein HesB</fullName>
    </submittedName>
</protein>
<dbReference type="PATRIC" id="fig|1187852.3.peg.3314"/>
<dbReference type="InterPro" id="IPR017552">
    <property type="entry name" value="PHI/rmpB"/>
</dbReference>
<evidence type="ECO:0000259" key="2">
    <source>
        <dbReference type="PROSITE" id="PS51464"/>
    </source>
</evidence>
<dbReference type="GO" id="GO:0097367">
    <property type="term" value="F:carbohydrate derivative binding"/>
    <property type="evidence" value="ECO:0007669"/>
    <property type="project" value="InterPro"/>
</dbReference>
<dbReference type="GO" id="GO:1901135">
    <property type="term" value="P:carbohydrate derivative metabolic process"/>
    <property type="evidence" value="ECO:0007669"/>
    <property type="project" value="InterPro"/>
</dbReference>
<gene>
    <name evidence="3" type="ORF">VQ03_26720</name>
</gene>
<dbReference type="GO" id="GO:0016853">
    <property type="term" value="F:isomerase activity"/>
    <property type="evidence" value="ECO:0007669"/>
    <property type="project" value="InterPro"/>
</dbReference>
<dbReference type="OrthoDB" id="9797832at2"/>
<keyword evidence="4" id="KW-1185">Reference proteome</keyword>
<evidence type="ECO:0000313" key="3">
    <source>
        <dbReference type="EMBL" id="KMO31758.1"/>
    </source>
</evidence>
<dbReference type="PANTHER" id="PTHR43443:SF1">
    <property type="entry name" value="3-HEXULOSE-6-PHOSPHATE ISOMERASE"/>
    <property type="match status" value="1"/>
</dbReference>
<proteinExistence type="inferred from homology"/>
<comment type="similarity">
    <text evidence="1">Belongs to the SIS family. PHI subfamily.</text>
</comment>
<dbReference type="SUPFAM" id="SSF53697">
    <property type="entry name" value="SIS domain"/>
    <property type="match status" value="1"/>
</dbReference>
<dbReference type="AlphaFoldDB" id="A0A0J6SED9"/>
<dbReference type="InterPro" id="IPR001347">
    <property type="entry name" value="SIS_dom"/>
</dbReference>